<protein>
    <submittedName>
        <fullName evidence="2">Uncharacterized protein</fullName>
    </submittedName>
</protein>
<dbReference type="EMBL" id="HBFX01000325">
    <property type="protein sequence ID" value="CAD8945646.1"/>
    <property type="molecule type" value="Transcribed_RNA"/>
</dbReference>
<evidence type="ECO:0000313" key="2">
    <source>
        <dbReference type="EMBL" id="CAD8945646.1"/>
    </source>
</evidence>
<feature type="region of interest" description="Disordered" evidence="1">
    <location>
        <begin position="1"/>
        <end position="22"/>
    </location>
</feature>
<organism evidence="2">
    <name type="scientific">Hemiselmis andersenii</name>
    <name type="common">Cryptophyte alga</name>
    <dbReference type="NCBI Taxonomy" id="464988"/>
    <lineage>
        <taxon>Eukaryota</taxon>
        <taxon>Cryptophyceae</taxon>
        <taxon>Cryptomonadales</taxon>
        <taxon>Hemiselmidaceae</taxon>
        <taxon>Hemiselmis</taxon>
    </lineage>
</organism>
<gene>
    <name evidence="2" type="ORF">HAND00432_LOCUS163</name>
</gene>
<reference evidence="2" key="1">
    <citation type="submission" date="2021-01" db="EMBL/GenBank/DDBJ databases">
        <authorList>
            <person name="Corre E."/>
            <person name="Pelletier E."/>
            <person name="Niang G."/>
            <person name="Scheremetjew M."/>
            <person name="Finn R."/>
            <person name="Kale V."/>
            <person name="Holt S."/>
            <person name="Cochrane G."/>
            <person name="Meng A."/>
            <person name="Brown T."/>
            <person name="Cohen L."/>
        </authorList>
    </citation>
    <scope>NUCLEOTIDE SEQUENCE</scope>
    <source>
        <strain evidence="2">CCMP644</strain>
    </source>
</reference>
<feature type="compositionally biased region" description="Gly residues" evidence="1">
    <location>
        <begin position="1"/>
        <end position="11"/>
    </location>
</feature>
<evidence type="ECO:0000256" key="1">
    <source>
        <dbReference type="SAM" id="MobiDB-lite"/>
    </source>
</evidence>
<accession>A0A6U4NHQ4</accession>
<proteinExistence type="predicted"/>
<dbReference type="AlphaFoldDB" id="A0A6U4NHQ4"/>
<name>A0A6U4NHQ4_HEMAN</name>
<sequence>MSVPGQGGGGRRPPDDDDGDGPGVLRGALTWTDILWCLVHAGLLVLDVQVLWELSGARSPRAAHRFGGHTQFVATWSLAISSASHLSLLYSTLWLEPYPVVYHHPTRVKRDRAYEWTARVSALATTFCPAAAMLHILLHYYLGERESWTLGGAFPYAYTDVIVPLDKLVALALQKPRHWAFGPARYVTRRSELLTGTLTVGQSGVHRALMAYCCWMAVCRLASGRWAYKALSEAEAASGTWLGFLAHCTALLSVAQGGAWGVWRLAAAVAQTPSP</sequence>